<feature type="domain" description="HTH myb-type" evidence="6">
    <location>
        <begin position="12"/>
        <end position="65"/>
    </location>
</feature>
<keyword evidence="8" id="KW-1185">Reference proteome</keyword>
<dbReference type="SMART" id="SM00717">
    <property type="entry name" value="SANT"/>
    <property type="match status" value="2"/>
</dbReference>
<dbReference type="InterPro" id="IPR051575">
    <property type="entry name" value="Myb-like_DNA-bd"/>
</dbReference>
<dbReference type="InterPro" id="IPR009057">
    <property type="entry name" value="Homeodomain-like_sf"/>
</dbReference>
<evidence type="ECO:0000313" key="7">
    <source>
        <dbReference type="EMBL" id="KAK8889955.1"/>
    </source>
</evidence>
<feature type="domain" description="Myb-like" evidence="5">
    <location>
        <begin position="10"/>
        <end position="61"/>
    </location>
</feature>
<evidence type="ECO:0000259" key="5">
    <source>
        <dbReference type="PROSITE" id="PS50090"/>
    </source>
</evidence>
<keyword evidence="3" id="KW-0804">Transcription</keyword>
<dbReference type="PANTHER" id="PTHR46621">
    <property type="entry name" value="SNRNA-ACTIVATING PROTEIN COMPLEX SUBUNIT 4"/>
    <property type="match status" value="1"/>
</dbReference>
<dbReference type="Gene3D" id="1.10.10.60">
    <property type="entry name" value="Homeodomain-like"/>
    <property type="match status" value="2"/>
</dbReference>
<dbReference type="PROSITE" id="PS50090">
    <property type="entry name" value="MYB_LIKE"/>
    <property type="match status" value="2"/>
</dbReference>
<dbReference type="InterPro" id="IPR017930">
    <property type="entry name" value="Myb_dom"/>
</dbReference>
<dbReference type="EMBL" id="JAPFFF010000005">
    <property type="protein sequence ID" value="KAK8889955.1"/>
    <property type="molecule type" value="Genomic_DNA"/>
</dbReference>
<evidence type="ECO:0000256" key="2">
    <source>
        <dbReference type="ARBA" id="ARBA00023125"/>
    </source>
</evidence>
<keyword evidence="4" id="KW-0539">Nucleus</keyword>
<keyword evidence="1" id="KW-0805">Transcription regulation</keyword>
<protein>
    <recommendedName>
        <fullName evidence="9">Myb-like DNA-binding domain containing protein</fullName>
    </recommendedName>
</protein>
<gene>
    <name evidence="7" type="ORF">M9Y10_034711</name>
</gene>
<name>A0ABR2KIX9_9EUKA</name>
<feature type="domain" description="HTH myb-type" evidence="6">
    <location>
        <begin position="67"/>
        <end position="116"/>
    </location>
</feature>
<dbReference type="PROSITE" id="PS51294">
    <property type="entry name" value="HTH_MYB"/>
    <property type="match status" value="2"/>
</dbReference>
<evidence type="ECO:0000256" key="3">
    <source>
        <dbReference type="ARBA" id="ARBA00023163"/>
    </source>
</evidence>
<feature type="domain" description="Myb-like" evidence="5">
    <location>
        <begin position="62"/>
        <end position="112"/>
    </location>
</feature>
<dbReference type="Proteomes" id="UP001470230">
    <property type="component" value="Unassembled WGS sequence"/>
</dbReference>
<dbReference type="InterPro" id="IPR001005">
    <property type="entry name" value="SANT/Myb"/>
</dbReference>
<comment type="caution">
    <text evidence="7">The sequence shown here is derived from an EMBL/GenBank/DDBJ whole genome shotgun (WGS) entry which is preliminary data.</text>
</comment>
<dbReference type="Pfam" id="PF13921">
    <property type="entry name" value="Myb_DNA-bind_6"/>
    <property type="match status" value="1"/>
</dbReference>
<proteinExistence type="predicted"/>
<evidence type="ECO:0000256" key="1">
    <source>
        <dbReference type="ARBA" id="ARBA00023015"/>
    </source>
</evidence>
<evidence type="ECO:0008006" key="9">
    <source>
        <dbReference type="Google" id="ProtNLM"/>
    </source>
</evidence>
<reference evidence="7 8" key="1">
    <citation type="submission" date="2024-04" db="EMBL/GenBank/DDBJ databases">
        <title>Tritrichomonas musculus Genome.</title>
        <authorList>
            <person name="Alves-Ferreira E."/>
            <person name="Grigg M."/>
            <person name="Lorenzi H."/>
            <person name="Galac M."/>
        </authorList>
    </citation>
    <scope>NUCLEOTIDE SEQUENCE [LARGE SCALE GENOMIC DNA]</scope>
    <source>
        <strain evidence="7 8">EAF2021</strain>
    </source>
</reference>
<evidence type="ECO:0000256" key="4">
    <source>
        <dbReference type="ARBA" id="ARBA00023242"/>
    </source>
</evidence>
<keyword evidence="2" id="KW-0238">DNA-binding</keyword>
<dbReference type="CDD" id="cd00167">
    <property type="entry name" value="SANT"/>
    <property type="match status" value="2"/>
</dbReference>
<dbReference type="SUPFAM" id="SSF46689">
    <property type="entry name" value="Homeodomain-like"/>
    <property type="match status" value="1"/>
</dbReference>
<accession>A0ABR2KIX9</accession>
<sequence length="196" mass="23388">MSSNKQNCNFNKKTRVPFTAEEDEKIKTLAEKYGTKQWSLISSFVKGRTPKQCRDRYCNYLFPGYFKGEWTKEEDELLEKLYIENGPKWSIIQKSFPERSQNSVKNRWNYFLCRQKNKTKKKEDNDLDDVNFELQNEFDLNEGDNELQTFSVFSQNNDFLYSQNDDLFGHPLVQNKVDMNIKNDENNEIEKKQIIS</sequence>
<dbReference type="PANTHER" id="PTHR46621:SF1">
    <property type="entry name" value="SNRNA-ACTIVATING PROTEIN COMPLEX SUBUNIT 4"/>
    <property type="match status" value="1"/>
</dbReference>
<organism evidence="7 8">
    <name type="scientific">Tritrichomonas musculus</name>
    <dbReference type="NCBI Taxonomy" id="1915356"/>
    <lineage>
        <taxon>Eukaryota</taxon>
        <taxon>Metamonada</taxon>
        <taxon>Parabasalia</taxon>
        <taxon>Tritrichomonadida</taxon>
        <taxon>Tritrichomonadidae</taxon>
        <taxon>Tritrichomonas</taxon>
    </lineage>
</organism>
<evidence type="ECO:0000259" key="6">
    <source>
        <dbReference type="PROSITE" id="PS51294"/>
    </source>
</evidence>
<evidence type="ECO:0000313" key="8">
    <source>
        <dbReference type="Proteomes" id="UP001470230"/>
    </source>
</evidence>